<dbReference type="PANTHER" id="PTHR30518">
    <property type="entry name" value="ENDOLYTIC MUREIN TRANSGLYCOSYLASE"/>
    <property type="match status" value="1"/>
</dbReference>
<dbReference type="KEGG" id="tav:G4V39_09530"/>
<dbReference type="CDD" id="cd08010">
    <property type="entry name" value="MltG_like"/>
    <property type="match status" value="1"/>
</dbReference>
<comment type="similarity">
    <text evidence="1">Belongs to the transglycosylase MltG family.</text>
</comment>
<dbReference type="GO" id="GO:0071555">
    <property type="term" value="P:cell wall organization"/>
    <property type="evidence" value="ECO:0007669"/>
    <property type="project" value="UniProtKB-KW"/>
</dbReference>
<dbReference type="EMBL" id="CP048877">
    <property type="protein sequence ID" value="QIJ72496.1"/>
    <property type="molecule type" value="Genomic_DNA"/>
</dbReference>
<name>A0A6G7PY70_9BACT</name>
<keyword evidence="1" id="KW-1003">Cell membrane</keyword>
<keyword evidence="4" id="KW-1185">Reference proteome</keyword>
<keyword evidence="1" id="KW-0961">Cell wall biogenesis/degradation</keyword>
<dbReference type="FunFam" id="3.30.160.60:FF:000242">
    <property type="entry name" value="Endolytic murein transglycosylase"/>
    <property type="match status" value="1"/>
</dbReference>
<gene>
    <name evidence="1 3" type="primary">mltG</name>
    <name evidence="3" type="ORF">G4V39_09530</name>
</gene>
<keyword evidence="1" id="KW-0472">Membrane</keyword>
<dbReference type="RefSeq" id="WP_166032713.1">
    <property type="nucleotide sequence ID" value="NZ_CP048877.1"/>
</dbReference>
<dbReference type="PANTHER" id="PTHR30518:SF2">
    <property type="entry name" value="ENDOLYTIC MUREIN TRANSGLYCOSYLASE"/>
    <property type="match status" value="1"/>
</dbReference>
<feature type="transmembrane region" description="Helical" evidence="1">
    <location>
        <begin position="7"/>
        <end position="28"/>
    </location>
</feature>
<evidence type="ECO:0000313" key="3">
    <source>
        <dbReference type="EMBL" id="QIJ72496.1"/>
    </source>
</evidence>
<feature type="region of interest" description="Disordered" evidence="2">
    <location>
        <begin position="313"/>
        <end position="372"/>
    </location>
</feature>
<accession>A0A6G7PY70</accession>
<comment type="function">
    <text evidence="1">Functions as a peptidoglycan terminase that cleaves nascent peptidoglycan strands endolytically to terminate their elongation.</text>
</comment>
<reference evidence="3 4" key="1">
    <citation type="submission" date="2020-02" db="EMBL/GenBank/DDBJ databases">
        <title>Genome analysis of Thermosulfuriphilus ammonigenes ST65T, an anaerobic thermophilic chemolithoautotrophic bacterium isolated from a deep-sea hydrothermal vent.</title>
        <authorList>
            <person name="Slobodkina G."/>
            <person name="Allioux M."/>
            <person name="Merkel A."/>
            <person name="Alain K."/>
            <person name="Jebbar M."/>
            <person name="Slobodkin A."/>
        </authorList>
    </citation>
    <scope>NUCLEOTIDE SEQUENCE [LARGE SCALE GENOMIC DNA]</scope>
    <source>
        <strain evidence="3 4">ST65</strain>
    </source>
</reference>
<dbReference type="Gene3D" id="3.30.1490.480">
    <property type="entry name" value="Endolytic murein transglycosylase"/>
    <property type="match status" value="2"/>
</dbReference>
<dbReference type="GO" id="GO:0009252">
    <property type="term" value="P:peptidoglycan biosynthetic process"/>
    <property type="evidence" value="ECO:0007669"/>
    <property type="project" value="UniProtKB-UniRule"/>
</dbReference>
<protein>
    <recommendedName>
        <fullName evidence="1">Endolytic murein transglycosylase</fullName>
        <ecNumber evidence="1">4.2.2.29</ecNumber>
    </recommendedName>
    <alternativeName>
        <fullName evidence="1">Peptidoglycan lytic transglycosylase</fullName>
    </alternativeName>
    <alternativeName>
        <fullName evidence="1">Peptidoglycan polymerization terminase</fullName>
    </alternativeName>
</protein>
<dbReference type="GO" id="GO:0005886">
    <property type="term" value="C:plasma membrane"/>
    <property type="evidence" value="ECO:0007669"/>
    <property type="project" value="UniProtKB-SubCell"/>
</dbReference>
<organism evidence="3 4">
    <name type="scientific">Thermosulfuriphilus ammonigenes</name>
    <dbReference type="NCBI Taxonomy" id="1936021"/>
    <lineage>
        <taxon>Bacteria</taxon>
        <taxon>Pseudomonadati</taxon>
        <taxon>Thermodesulfobacteriota</taxon>
        <taxon>Thermodesulfobacteria</taxon>
        <taxon>Thermodesulfobacteriales</taxon>
        <taxon>Thermodesulfobacteriaceae</taxon>
        <taxon>Thermosulfuriphilus</taxon>
    </lineage>
</organism>
<dbReference type="Proteomes" id="UP000502179">
    <property type="component" value="Chromosome"/>
</dbReference>
<evidence type="ECO:0000313" key="4">
    <source>
        <dbReference type="Proteomes" id="UP000502179"/>
    </source>
</evidence>
<dbReference type="GO" id="GO:0008932">
    <property type="term" value="F:lytic endotransglycosylase activity"/>
    <property type="evidence" value="ECO:0007669"/>
    <property type="project" value="UniProtKB-UniRule"/>
</dbReference>
<keyword evidence="1" id="KW-1133">Transmembrane helix</keyword>
<comment type="catalytic activity">
    <reaction evidence="1">
        <text>a peptidoglycan chain = a peptidoglycan chain with N-acetyl-1,6-anhydromuramyl-[peptide] at the reducing end + a peptidoglycan chain with N-acetylglucosamine at the non-reducing end.</text>
        <dbReference type="EC" id="4.2.2.29"/>
    </reaction>
</comment>
<dbReference type="InterPro" id="IPR003770">
    <property type="entry name" value="MLTG-like"/>
</dbReference>
<dbReference type="Gene3D" id="3.30.160.60">
    <property type="entry name" value="Classic Zinc Finger"/>
    <property type="match status" value="1"/>
</dbReference>
<dbReference type="HAMAP" id="MF_02065">
    <property type="entry name" value="MltG"/>
    <property type="match status" value="1"/>
</dbReference>
<evidence type="ECO:0000256" key="1">
    <source>
        <dbReference type="HAMAP-Rule" id="MF_02065"/>
    </source>
</evidence>
<dbReference type="NCBIfam" id="TIGR00247">
    <property type="entry name" value="endolytic transglycosylase MltG"/>
    <property type="match status" value="1"/>
</dbReference>
<feature type="compositionally biased region" description="Basic residues" evidence="2">
    <location>
        <begin position="325"/>
        <end position="334"/>
    </location>
</feature>
<dbReference type="Pfam" id="PF02618">
    <property type="entry name" value="YceG"/>
    <property type="match status" value="1"/>
</dbReference>
<dbReference type="EC" id="4.2.2.29" evidence="1"/>
<dbReference type="AlphaFoldDB" id="A0A6G7PY70"/>
<keyword evidence="1" id="KW-0812">Transmembrane</keyword>
<comment type="subcellular location">
    <subcellularLocation>
        <location evidence="1">Cell membrane</location>
        <topology evidence="1">Single-pass membrane protein</topology>
    </subcellularLocation>
</comment>
<sequence>MDRYLKWRYALGFYLLCLGAYYGALYLISAPGPEGAKPQIVYLRPGTPFIEVARELEERGLIRNRYAFLALAYFRGQIDQIKAGEYELSASQPAEVILDKLARGEVIQHIVTIPEGFNVYQIARLLDKAGLAEKKEFLTACRDKKFLKNLGIKADSCEGYLFPDTYYITRGMSARDIISQMVEHFWETWEKNNFSARAEEVGLSVHEVITLASIVEKETYLESERPLIAGVFFNRLKRGMPLQADPTVRYGLTKFKRRLSRRDLRRPSPYNTYLRPGLPPGPIANPGLSSIRAVLWPSKTKYLYFVAKPNGGHHFSRTLREHNRAVRRYRRRPRPTLSHQNTPTRELKEGKKGKKGQKKQEKRPPAPPTSSH</sequence>
<proteinExistence type="inferred from homology"/>
<keyword evidence="1" id="KW-0456">Lyase</keyword>
<feature type="site" description="Important for catalytic activity" evidence="1">
    <location>
        <position position="218"/>
    </location>
</feature>
<evidence type="ECO:0000256" key="2">
    <source>
        <dbReference type="SAM" id="MobiDB-lite"/>
    </source>
</evidence>